<keyword evidence="1" id="KW-0862">Zinc</keyword>
<dbReference type="AlphaFoldDB" id="A0A4Z2EDN2"/>
<sequence>MSAPPAPGAAAAHLQCPLCGYFSKSHAHQLTHVAAAHPARLDGVAVGRLGNLLMYQSAARLFHCADCFFTSRDFSKVLKHIISRHCEDARGGEEGEEGETVRGEGEETKEEGEEETRGEGEEQRKTRGEGEEQRKTRGEGEEQRKTRAEAEEQRKTRAETMEEGEEKTREEGEEQRKTREEGEEQRKTRAETMEEGEEKTREEGEEQRKMRAEQEAPVAPVLLLGAAGYRHLEALALSQAARKHDVPEAYAATAVRGDAAPPPQAPEDEGAGLSAEQLREEEEATARVVRFAAGRFACLLCGWKTKLKGGWAFPRSSNAPPSFRRVTHDAPPVAGFAISHVVRRHDVPRPYACRRCARRFFLPSRLQRHVAAAHRPGRYACPFCRFRSHAMGGFRRHCSRCNARGGGGWAGGGGEGLREEEEEEAAAAAEEKTGRGERKRKRTERAMEEDEEDDE</sequence>
<dbReference type="InterPro" id="IPR036236">
    <property type="entry name" value="Znf_C2H2_sf"/>
</dbReference>
<evidence type="ECO:0000313" key="5">
    <source>
        <dbReference type="Proteomes" id="UP000314294"/>
    </source>
</evidence>
<keyword evidence="1" id="KW-0863">Zinc-finger</keyword>
<dbReference type="PANTHER" id="PTHR37354:SF1">
    <property type="entry name" value="CHROMOSOME ALIGNMENT-MAINTAINING PHOSPHOPROTEIN 1"/>
    <property type="match status" value="1"/>
</dbReference>
<evidence type="ECO:0000259" key="3">
    <source>
        <dbReference type="PROSITE" id="PS50157"/>
    </source>
</evidence>
<dbReference type="PROSITE" id="PS50157">
    <property type="entry name" value="ZINC_FINGER_C2H2_2"/>
    <property type="match status" value="1"/>
</dbReference>
<evidence type="ECO:0000256" key="1">
    <source>
        <dbReference type="PROSITE-ProRule" id="PRU00042"/>
    </source>
</evidence>
<dbReference type="Proteomes" id="UP000314294">
    <property type="component" value="Unassembled WGS sequence"/>
</dbReference>
<comment type="caution">
    <text evidence="4">The sequence shown here is derived from an EMBL/GenBank/DDBJ whole genome shotgun (WGS) entry which is preliminary data.</text>
</comment>
<feature type="region of interest" description="Disordered" evidence="2">
    <location>
        <begin position="408"/>
        <end position="455"/>
    </location>
</feature>
<dbReference type="GO" id="GO:0051315">
    <property type="term" value="P:attachment of mitotic spindle microtubules to kinetochore"/>
    <property type="evidence" value="ECO:0007669"/>
    <property type="project" value="InterPro"/>
</dbReference>
<protein>
    <submittedName>
        <fullName evidence="4">Chromosome alignment-maintaining phosphoprotein 1</fullName>
    </submittedName>
</protein>
<dbReference type="GO" id="GO:0008270">
    <property type="term" value="F:zinc ion binding"/>
    <property type="evidence" value="ECO:0007669"/>
    <property type="project" value="UniProtKB-KW"/>
</dbReference>
<name>A0A4Z2EDN2_9TELE</name>
<gene>
    <name evidence="4" type="primary">Champ1</name>
    <name evidence="4" type="ORF">EYF80_063014</name>
</gene>
<feature type="domain" description="C2H2-type" evidence="3">
    <location>
        <begin position="351"/>
        <end position="379"/>
    </location>
</feature>
<feature type="region of interest" description="Disordered" evidence="2">
    <location>
        <begin position="255"/>
        <end position="275"/>
    </location>
</feature>
<dbReference type="EMBL" id="SRLO01009383">
    <property type="protein sequence ID" value="TNN26848.1"/>
    <property type="molecule type" value="Genomic_DNA"/>
</dbReference>
<feature type="compositionally biased region" description="Basic and acidic residues" evidence="2">
    <location>
        <begin position="89"/>
        <end position="106"/>
    </location>
</feature>
<keyword evidence="5" id="KW-1185">Reference proteome</keyword>
<accession>A0A4Z2EDN2</accession>
<dbReference type="PANTHER" id="PTHR37354">
    <property type="entry name" value="CHROMOSOME ALIGNMENT-MAINTAINING PHOSPHOPROTEIN 1"/>
    <property type="match status" value="1"/>
</dbReference>
<dbReference type="InterPro" id="IPR039330">
    <property type="entry name" value="CAMP"/>
</dbReference>
<feature type="region of interest" description="Disordered" evidence="2">
    <location>
        <begin position="89"/>
        <end position="214"/>
    </location>
</feature>
<dbReference type="SUPFAM" id="SSF57667">
    <property type="entry name" value="beta-beta-alpha zinc fingers"/>
    <property type="match status" value="1"/>
</dbReference>
<reference evidence="4 5" key="1">
    <citation type="submission" date="2019-03" db="EMBL/GenBank/DDBJ databases">
        <title>First draft genome of Liparis tanakae, snailfish: a comprehensive survey of snailfish specific genes.</title>
        <authorList>
            <person name="Kim W."/>
            <person name="Song I."/>
            <person name="Jeong J.-H."/>
            <person name="Kim D."/>
            <person name="Kim S."/>
            <person name="Ryu S."/>
            <person name="Song J.Y."/>
            <person name="Lee S.K."/>
        </authorList>
    </citation>
    <scope>NUCLEOTIDE SEQUENCE [LARGE SCALE GENOMIC DNA]</scope>
    <source>
        <tissue evidence="4">Muscle</tissue>
    </source>
</reference>
<feature type="compositionally biased region" description="Basic and acidic residues" evidence="2">
    <location>
        <begin position="115"/>
        <end position="214"/>
    </location>
</feature>
<dbReference type="PROSITE" id="PS00028">
    <property type="entry name" value="ZINC_FINGER_C2H2_1"/>
    <property type="match status" value="1"/>
</dbReference>
<keyword evidence="1" id="KW-0479">Metal-binding</keyword>
<proteinExistence type="predicted"/>
<evidence type="ECO:0000313" key="4">
    <source>
        <dbReference type="EMBL" id="TNN26848.1"/>
    </source>
</evidence>
<organism evidence="4 5">
    <name type="scientific">Liparis tanakae</name>
    <name type="common">Tanaka's snailfish</name>
    <dbReference type="NCBI Taxonomy" id="230148"/>
    <lineage>
        <taxon>Eukaryota</taxon>
        <taxon>Metazoa</taxon>
        <taxon>Chordata</taxon>
        <taxon>Craniata</taxon>
        <taxon>Vertebrata</taxon>
        <taxon>Euteleostomi</taxon>
        <taxon>Actinopterygii</taxon>
        <taxon>Neopterygii</taxon>
        <taxon>Teleostei</taxon>
        <taxon>Neoteleostei</taxon>
        <taxon>Acanthomorphata</taxon>
        <taxon>Eupercaria</taxon>
        <taxon>Perciformes</taxon>
        <taxon>Cottioidei</taxon>
        <taxon>Cottales</taxon>
        <taxon>Liparidae</taxon>
        <taxon>Liparis</taxon>
    </lineage>
</organism>
<dbReference type="Gene3D" id="3.30.160.60">
    <property type="entry name" value="Classic Zinc Finger"/>
    <property type="match status" value="2"/>
</dbReference>
<evidence type="ECO:0000256" key="2">
    <source>
        <dbReference type="SAM" id="MobiDB-lite"/>
    </source>
</evidence>
<dbReference type="OrthoDB" id="8016097at2759"/>
<dbReference type="InterPro" id="IPR013087">
    <property type="entry name" value="Znf_C2H2_type"/>
</dbReference>
<dbReference type="SMART" id="SM00355">
    <property type="entry name" value="ZnF_C2H2"/>
    <property type="match status" value="4"/>
</dbReference>